<dbReference type="EMBL" id="CM018050">
    <property type="protein sequence ID" value="KAA8517791.1"/>
    <property type="molecule type" value="Genomic_DNA"/>
</dbReference>
<protein>
    <submittedName>
        <fullName evidence="1">Uncharacterized protein</fullName>
    </submittedName>
</protein>
<keyword evidence="2" id="KW-1185">Reference proteome</keyword>
<organism evidence="1 2">
    <name type="scientific">Nyssa sinensis</name>
    <dbReference type="NCBI Taxonomy" id="561372"/>
    <lineage>
        <taxon>Eukaryota</taxon>
        <taxon>Viridiplantae</taxon>
        <taxon>Streptophyta</taxon>
        <taxon>Embryophyta</taxon>
        <taxon>Tracheophyta</taxon>
        <taxon>Spermatophyta</taxon>
        <taxon>Magnoliopsida</taxon>
        <taxon>eudicotyledons</taxon>
        <taxon>Gunneridae</taxon>
        <taxon>Pentapetalae</taxon>
        <taxon>asterids</taxon>
        <taxon>Cornales</taxon>
        <taxon>Nyssaceae</taxon>
        <taxon>Nyssa</taxon>
    </lineage>
</organism>
<dbReference type="AlphaFoldDB" id="A0A5J4ZKS0"/>
<reference evidence="1 2" key="1">
    <citation type="submission" date="2019-09" db="EMBL/GenBank/DDBJ databases">
        <title>A chromosome-level genome assembly of the Chinese tupelo Nyssa sinensis.</title>
        <authorList>
            <person name="Yang X."/>
            <person name="Kang M."/>
            <person name="Yang Y."/>
            <person name="Xiong H."/>
            <person name="Wang M."/>
            <person name="Zhang Z."/>
            <person name="Wang Z."/>
            <person name="Wu H."/>
            <person name="Ma T."/>
            <person name="Liu J."/>
            <person name="Xi Z."/>
        </authorList>
    </citation>
    <scope>NUCLEOTIDE SEQUENCE [LARGE SCALE GENOMIC DNA]</scope>
    <source>
        <strain evidence="1">J267</strain>
        <tissue evidence="1">Leaf</tissue>
    </source>
</reference>
<evidence type="ECO:0000313" key="2">
    <source>
        <dbReference type="Proteomes" id="UP000325577"/>
    </source>
</evidence>
<sequence length="103" mass="11078">MQGILLVLLCTEADSRSKDTIDQITTNGVVVAAAVEATIARPATAVAVQHSVAVRQVVFFTTWSFFCFTQPRVQAILAIKDEELEGAQELVVEDEDGQVLGAD</sequence>
<name>A0A5J4ZKS0_9ASTE</name>
<evidence type="ECO:0000313" key="1">
    <source>
        <dbReference type="EMBL" id="KAA8517791.1"/>
    </source>
</evidence>
<dbReference type="Proteomes" id="UP000325577">
    <property type="component" value="Linkage Group LG7"/>
</dbReference>
<accession>A0A5J4ZKS0</accession>
<gene>
    <name evidence="1" type="ORF">F0562_015248</name>
</gene>
<proteinExistence type="predicted"/>